<reference evidence="3" key="1">
    <citation type="submission" date="2017-09" db="EMBL/GenBank/DDBJ databases">
        <title>Polyketide synthases of a Diaporthe helianthi virulent isolate.</title>
        <authorList>
            <person name="Baroncelli R."/>
        </authorList>
    </citation>
    <scope>NUCLEOTIDE SEQUENCE [LARGE SCALE GENOMIC DNA]</scope>
    <source>
        <strain evidence="3">7/96</strain>
    </source>
</reference>
<accession>A0A2P5IA86</accession>
<dbReference type="STRING" id="158607.A0A2P5IA86"/>
<proteinExistence type="predicted"/>
<evidence type="ECO:0000313" key="3">
    <source>
        <dbReference type="EMBL" id="POS79420.1"/>
    </source>
</evidence>
<gene>
    <name evidence="3" type="ORF">DHEL01_v202178</name>
</gene>
<organism evidence="3 4">
    <name type="scientific">Diaporthe helianthi</name>
    <dbReference type="NCBI Taxonomy" id="158607"/>
    <lineage>
        <taxon>Eukaryota</taxon>
        <taxon>Fungi</taxon>
        <taxon>Dikarya</taxon>
        <taxon>Ascomycota</taxon>
        <taxon>Pezizomycotina</taxon>
        <taxon>Sordariomycetes</taxon>
        <taxon>Sordariomycetidae</taxon>
        <taxon>Diaporthales</taxon>
        <taxon>Diaporthaceae</taxon>
        <taxon>Diaporthe</taxon>
    </lineage>
</organism>
<keyword evidence="2" id="KW-0472">Membrane</keyword>
<feature type="region of interest" description="Disordered" evidence="1">
    <location>
        <begin position="191"/>
        <end position="356"/>
    </location>
</feature>
<feature type="compositionally biased region" description="Low complexity" evidence="1">
    <location>
        <begin position="237"/>
        <end position="356"/>
    </location>
</feature>
<dbReference type="InParanoid" id="A0A2P5IA86"/>
<feature type="compositionally biased region" description="Pro residues" evidence="1">
    <location>
        <begin position="227"/>
        <end position="236"/>
    </location>
</feature>
<keyword evidence="4" id="KW-1185">Reference proteome</keyword>
<sequence length="424" mass="43286">MAVSKTNDVEAFGAGLAQDIQEKHYLRETETHQQAVPDTGRPRRPTMDSGRKLLLALLVCCMVALGFASAHHGRAGCHEDPANADYPAVNVEHSSLSSLLASNSAESLRELLEKYVPERYRHEDSEIAKRQEGNGTVSAAVTTAVTTVSSESTVATTTVQIQPSPTTTAAPTPTSANVETTVQTETLVQTSVQTQDPATQTVTAPQNPTPSEPAASSGTSEVISPSAPAPVSPAPTPTSSSSSSSSSEQRSDAVDSSTTTATSASQSAPSSSLASTSESSPATPSSSSSSSSSSSTSSSSTGESSSAEESTIVSSTTLTVTAPAQETSTTLDTSITTPPADSPTSTSRSTVSSKKVTTTFTSTMPDGGISVVTQTSFSYVDAEPTDASHTRPAASLQTNAASAVGPSLPSAATLLAGLWLFLWQ</sequence>
<dbReference type="EMBL" id="MAVT02000115">
    <property type="protein sequence ID" value="POS79420.1"/>
    <property type="molecule type" value="Genomic_DNA"/>
</dbReference>
<evidence type="ECO:0000313" key="4">
    <source>
        <dbReference type="Proteomes" id="UP000094444"/>
    </source>
</evidence>
<dbReference type="OrthoDB" id="5244300at2759"/>
<evidence type="ECO:0000256" key="2">
    <source>
        <dbReference type="SAM" id="Phobius"/>
    </source>
</evidence>
<feature type="region of interest" description="Disordered" evidence="1">
    <location>
        <begin position="148"/>
        <end position="177"/>
    </location>
</feature>
<name>A0A2P5IA86_DIAHE</name>
<keyword evidence="2" id="KW-1133">Transmembrane helix</keyword>
<feature type="transmembrane region" description="Helical" evidence="2">
    <location>
        <begin position="53"/>
        <end position="70"/>
    </location>
</feature>
<dbReference type="Proteomes" id="UP000094444">
    <property type="component" value="Unassembled WGS sequence"/>
</dbReference>
<feature type="compositionally biased region" description="Polar residues" evidence="1">
    <location>
        <begin position="196"/>
        <end position="206"/>
    </location>
</feature>
<evidence type="ECO:0000256" key="1">
    <source>
        <dbReference type="SAM" id="MobiDB-lite"/>
    </source>
</evidence>
<keyword evidence="2" id="KW-0812">Transmembrane</keyword>
<dbReference type="AlphaFoldDB" id="A0A2P5IA86"/>
<comment type="caution">
    <text evidence="3">The sequence shown here is derived from an EMBL/GenBank/DDBJ whole genome shotgun (WGS) entry which is preliminary data.</text>
</comment>
<protein>
    <submittedName>
        <fullName evidence="3">Uncharacterized protein</fullName>
    </submittedName>
</protein>
<feature type="compositionally biased region" description="Polar residues" evidence="1">
    <location>
        <begin position="214"/>
        <end position="223"/>
    </location>
</feature>